<proteinExistence type="predicted"/>
<accession>A8RD10</accession>
<name>A8RD10_9FIRM</name>
<dbReference type="EMBL" id="ABAW02000021">
    <property type="protein sequence ID" value="EDP10958.1"/>
    <property type="molecule type" value="Genomic_DNA"/>
</dbReference>
<sequence>MMQDIWIAPLLKEGKDNFDNPVNEYGEPYKISGVKLNSLNGSVEFYEFGERIKHMAKALLPMYAYHGVINEKDKAYLYGTNPNDEEIYGSKANYRIDTVRPQGVKLLVYFERIK</sequence>
<comment type="caution">
    <text evidence="1">The sequence shown here is derived from an EMBL/GenBank/DDBJ whole genome shotgun (WGS) entry which is preliminary data.</text>
</comment>
<dbReference type="RefSeq" id="WP_004800077.1">
    <property type="nucleotide sequence ID" value="NZ_DS483476.1"/>
</dbReference>
<evidence type="ECO:0000313" key="2">
    <source>
        <dbReference type="Proteomes" id="UP000004090"/>
    </source>
</evidence>
<reference evidence="1 2" key="1">
    <citation type="submission" date="2007-09" db="EMBL/GenBank/DDBJ databases">
        <title>Draft genome sequence of Eubacterium dolichum (DSM 3991).</title>
        <authorList>
            <person name="Sudarsanam P."/>
            <person name="Ley R."/>
            <person name="Guruge J."/>
            <person name="Turnbaugh P.J."/>
            <person name="Mahowald M."/>
            <person name="Liep D."/>
            <person name="Gordon J."/>
        </authorList>
    </citation>
    <scope>NUCLEOTIDE SEQUENCE [LARGE SCALE GENOMIC DNA]</scope>
    <source>
        <strain evidence="1 2">DSM 3991</strain>
    </source>
</reference>
<dbReference type="STRING" id="428127.EUBDOL_01557"/>
<evidence type="ECO:0000313" key="1">
    <source>
        <dbReference type="EMBL" id="EDP10958.1"/>
    </source>
</evidence>
<gene>
    <name evidence="1" type="ORF">EUBDOL_01557</name>
</gene>
<dbReference type="GeneID" id="92793683"/>
<dbReference type="AlphaFoldDB" id="A8RD10"/>
<protein>
    <submittedName>
        <fullName evidence="1">Uncharacterized protein</fullName>
    </submittedName>
</protein>
<organism evidence="1 2">
    <name type="scientific">Amedibacillus dolichus DSM 3991</name>
    <dbReference type="NCBI Taxonomy" id="428127"/>
    <lineage>
        <taxon>Bacteria</taxon>
        <taxon>Bacillati</taxon>
        <taxon>Bacillota</taxon>
        <taxon>Erysipelotrichia</taxon>
        <taxon>Erysipelotrichales</taxon>
        <taxon>Erysipelotrichaceae</taxon>
        <taxon>Amedibacillus</taxon>
    </lineage>
</organism>
<reference evidence="1 2" key="2">
    <citation type="submission" date="2007-09" db="EMBL/GenBank/DDBJ databases">
        <authorList>
            <person name="Fulton L."/>
            <person name="Clifton S."/>
            <person name="Fulton B."/>
            <person name="Xu J."/>
            <person name="Minx P."/>
            <person name="Pepin K.H."/>
            <person name="Johnson M."/>
            <person name="Thiruvilangam P."/>
            <person name="Bhonagiri V."/>
            <person name="Nash W.E."/>
            <person name="Mardis E.R."/>
            <person name="Wilson R.K."/>
        </authorList>
    </citation>
    <scope>NUCLEOTIDE SEQUENCE [LARGE SCALE GENOMIC DNA]</scope>
    <source>
        <strain evidence="1 2">DSM 3991</strain>
    </source>
</reference>
<dbReference type="Proteomes" id="UP000004090">
    <property type="component" value="Unassembled WGS sequence"/>
</dbReference>
<dbReference type="HOGENOM" id="CLU_2117340_0_0_9"/>